<comment type="caution">
    <text evidence="4">The sequence shown here is derived from an EMBL/GenBank/DDBJ whole genome shotgun (WGS) entry which is preliminary data.</text>
</comment>
<evidence type="ECO:0000256" key="1">
    <source>
        <dbReference type="ARBA" id="ARBA00004496"/>
    </source>
</evidence>
<dbReference type="GO" id="GO:0005737">
    <property type="term" value="C:cytoplasm"/>
    <property type="evidence" value="ECO:0007669"/>
    <property type="project" value="UniProtKB-SubCell"/>
</dbReference>
<dbReference type="EMBL" id="JADWDJ010000001">
    <property type="protein sequence ID" value="KAG5286114.1"/>
    <property type="molecule type" value="Genomic_DNA"/>
</dbReference>
<dbReference type="Gene3D" id="3.80.10.10">
    <property type="entry name" value="Ribonuclease Inhibitor"/>
    <property type="match status" value="1"/>
</dbReference>
<dbReference type="InterPro" id="IPR032675">
    <property type="entry name" value="LRR_dom_sf"/>
</dbReference>
<evidence type="ECO:0000256" key="3">
    <source>
        <dbReference type="ARBA" id="ARBA00022737"/>
    </source>
</evidence>
<keyword evidence="5" id="KW-1185">Reference proteome</keyword>
<proteinExistence type="predicted"/>
<dbReference type="Proteomes" id="UP000823561">
    <property type="component" value="Chromosome 1"/>
</dbReference>
<reference evidence="4 5" key="1">
    <citation type="submission" date="2020-10" db="EMBL/GenBank/DDBJ databases">
        <title>Chromosome-scale genome assembly of the Allis shad, Alosa alosa.</title>
        <authorList>
            <person name="Margot Z."/>
            <person name="Christophe K."/>
            <person name="Cabau C."/>
            <person name="Louis A."/>
            <person name="Berthelot C."/>
            <person name="Parey E."/>
            <person name="Roest Crollius H."/>
            <person name="Montfort J."/>
            <person name="Robinson-Rechavi M."/>
            <person name="Bucao C."/>
            <person name="Bouchez O."/>
            <person name="Gislard M."/>
            <person name="Lluch J."/>
            <person name="Milhes M."/>
            <person name="Lampietro C."/>
            <person name="Lopez Roques C."/>
            <person name="Donnadieu C."/>
            <person name="Braasch I."/>
            <person name="Desvignes T."/>
            <person name="Postlethwait J."/>
            <person name="Bobe J."/>
            <person name="Guiguen Y."/>
        </authorList>
    </citation>
    <scope>NUCLEOTIDE SEQUENCE [LARGE SCALE GENOMIC DNA]</scope>
    <source>
        <strain evidence="4">M-15738</strain>
        <tissue evidence="4">Blood</tissue>
    </source>
</reference>
<dbReference type="PANTHER" id="PTHR45690:SF19">
    <property type="entry name" value="NACHT, LRR AND PYD DOMAINS-CONTAINING PROTEIN 3"/>
    <property type="match status" value="1"/>
</dbReference>
<evidence type="ECO:0000256" key="2">
    <source>
        <dbReference type="ARBA" id="ARBA00022490"/>
    </source>
</evidence>
<protein>
    <submittedName>
        <fullName evidence="4">Uncharacterized protein</fullName>
    </submittedName>
</protein>
<organism evidence="4 5">
    <name type="scientific">Alosa alosa</name>
    <name type="common">allis shad</name>
    <dbReference type="NCBI Taxonomy" id="278164"/>
    <lineage>
        <taxon>Eukaryota</taxon>
        <taxon>Metazoa</taxon>
        <taxon>Chordata</taxon>
        <taxon>Craniata</taxon>
        <taxon>Vertebrata</taxon>
        <taxon>Euteleostomi</taxon>
        <taxon>Actinopterygii</taxon>
        <taxon>Neopterygii</taxon>
        <taxon>Teleostei</taxon>
        <taxon>Clupei</taxon>
        <taxon>Clupeiformes</taxon>
        <taxon>Clupeoidei</taxon>
        <taxon>Clupeidae</taxon>
        <taxon>Alosa</taxon>
    </lineage>
</organism>
<comment type="subcellular location">
    <subcellularLocation>
        <location evidence="1">Cytoplasm</location>
    </subcellularLocation>
</comment>
<keyword evidence="3" id="KW-0677">Repeat</keyword>
<gene>
    <name evidence="4" type="ORF">AALO_G00011090</name>
</gene>
<evidence type="ECO:0000313" key="5">
    <source>
        <dbReference type="Proteomes" id="UP000823561"/>
    </source>
</evidence>
<dbReference type="AlphaFoldDB" id="A0AAV6HFJ8"/>
<dbReference type="PANTHER" id="PTHR45690">
    <property type="entry name" value="NACHT, LRR AND PYD DOMAINS-CONTAINING PROTEIN 12"/>
    <property type="match status" value="1"/>
</dbReference>
<keyword evidence="2" id="KW-0963">Cytoplasm</keyword>
<sequence length="565" mass="62770">MTSGLQTTTAIFVHFVNTLLEHHCQNLNQPPEVLLRNIGRLAESGIERQQVLFDERSISEAVSDPSSVPFLCKFLKKKIGRLQTMFTFMHLRFQEFFATLHYLLLDEAEAESKMDKLLLSVEGQGDVDVIRARLERWIAHMVKLENKISSEAKMQLFLLHCLYEHHKDKYTAAVMDFWGSLDLSFLPLNNTDCWVLLYCLRCCPKVGSLKLQYCNITPTKLRMLQPGLIRCENLDLEVEALTDEDVANLAGALGAGKTLSLRTIDSLLSESGVEKVLCALAKQTSVDAYFSLSALTAGTLKHLVHYVQNAKGRASVRWASNQVEEEDYLSWYLTVKTTKGRNCFSLTLVASSRCGFVQSGSAGPISALSLSLFRAADLSSFQWTDVLQRSHTLWLTEKEGGLPAHVDGQMSALALVPGLKGVQLEVHPRIVHPCWATGVLSLMQACSTLDNIQLSGGQFGNGLLTEEGLKLLHDSEKRGDYKLIIKGAKCTKITDKCTENRSNLSYNQICPDPGRLLHRELQGFQQCLLQRPQDPPSAAACFSSMSRDTEPGLADSLLESVKTEG</sequence>
<evidence type="ECO:0000313" key="4">
    <source>
        <dbReference type="EMBL" id="KAG5286114.1"/>
    </source>
</evidence>
<dbReference type="InterPro" id="IPR050637">
    <property type="entry name" value="NLRP_innate_immun_reg"/>
</dbReference>
<dbReference type="SUPFAM" id="SSF52047">
    <property type="entry name" value="RNI-like"/>
    <property type="match status" value="1"/>
</dbReference>
<accession>A0AAV6HFJ8</accession>
<name>A0AAV6HFJ8_9TELE</name>